<accession>A0ACC6PTQ7</accession>
<proteinExistence type="predicted"/>
<evidence type="ECO:0000313" key="1">
    <source>
        <dbReference type="EMBL" id="MEJ8634695.1"/>
    </source>
</evidence>
<reference evidence="1" key="1">
    <citation type="submission" date="2024-03" db="EMBL/GenBank/DDBJ databases">
        <title>Novel Streptomyces species of biotechnological and ecological value are a feature of Machair soil.</title>
        <authorList>
            <person name="Prole J.R."/>
            <person name="Goodfellow M."/>
            <person name="Allenby N."/>
            <person name="Ward A.C."/>
        </authorList>
    </citation>
    <scope>NUCLEOTIDE SEQUENCE</scope>
    <source>
        <strain evidence="1">MS2.AVA.5</strain>
    </source>
</reference>
<organism evidence="1 2">
    <name type="scientific">Streptomyces achmelvichensis</name>
    <dbReference type="NCBI Taxonomy" id="3134111"/>
    <lineage>
        <taxon>Bacteria</taxon>
        <taxon>Bacillati</taxon>
        <taxon>Actinomycetota</taxon>
        <taxon>Actinomycetes</taxon>
        <taxon>Kitasatosporales</taxon>
        <taxon>Streptomycetaceae</taxon>
        <taxon>Streptomyces</taxon>
    </lineage>
</organism>
<comment type="caution">
    <text evidence="1">The sequence shown here is derived from an EMBL/GenBank/DDBJ whole genome shotgun (WGS) entry which is preliminary data.</text>
</comment>
<protein>
    <submittedName>
        <fullName evidence="1">Uncharacterized protein</fullName>
    </submittedName>
</protein>
<gene>
    <name evidence="1" type="ORF">WKI67_14975</name>
</gene>
<sequence>MSEARADTTDSRPQEAEAGGAGKHRGGAARTEDYASPAHGKHRRPEPDGRTH</sequence>
<dbReference type="EMBL" id="JBBKAJ010000022">
    <property type="protein sequence ID" value="MEJ8634695.1"/>
    <property type="molecule type" value="Genomic_DNA"/>
</dbReference>
<name>A0ACC6PTQ7_9ACTN</name>
<keyword evidence="2" id="KW-1185">Reference proteome</keyword>
<dbReference type="Proteomes" id="UP001377168">
    <property type="component" value="Unassembled WGS sequence"/>
</dbReference>
<evidence type="ECO:0000313" key="2">
    <source>
        <dbReference type="Proteomes" id="UP001377168"/>
    </source>
</evidence>